<dbReference type="InterPro" id="IPR000836">
    <property type="entry name" value="PRTase_dom"/>
</dbReference>
<protein>
    <recommendedName>
        <fullName evidence="5">FAD-binding PCMH-type domain-containing protein</fullName>
    </recommendedName>
</protein>
<dbReference type="InterPro" id="IPR016169">
    <property type="entry name" value="FAD-bd_PCMH_sub2"/>
</dbReference>
<dbReference type="GO" id="GO:0004631">
    <property type="term" value="F:phosphomevalonate kinase activity"/>
    <property type="evidence" value="ECO:0007669"/>
    <property type="project" value="InterPro"/>
</dbReference>
<dbReference type="Gene3D" id="3.40.50.150">
    <property type="entry name" value="Vaccinia Virus protein VP39"/>
    <property type="match status" value="1"/>
</dbReference>
<evidence type="ECO:0000256" key="2">
    <source>
        <dbReference type="ARBA" id="ARBA00022630"/>
    </source>
</evidence>
<dbReference type="EMBL" id="JAPDHF010000019">
    <property type="protein sequence ID" value="KAJ4006393.1"/>
    <property type="molecule type" value="Genomic_DNA"/>
</dbReference>
<evidence type="ECO:0000313" key="7">
    <source>
        <dbReference type="Proteomes" id="UP001152130"/>
    </source>
</evidence>
<name>A0A9W8PHT0_9HYPO</name>
<dbReference type="Gene3D" id="3.40.50.2020">
    <property type="match status" value="1"/>
</dbReference>
<sequence>MATLHALRIALKRQIPENISTRPLSEAEYEEGFDLFWQHHSWTNYQDFVVPQLARLLVPQLQSRDRLSVLEIGPGPKSVLGYLPSSLRRNITKYTAFEPNSRFVRHLVKDLNPTNENAPFPSLKALSVHELPFTTNTKVDEKYHIIIFCHSLYGIPSKEDVLRRSINLLATDPDGILVVCHRDGAPQISNLVCHQSSLFPEGVVRIKDDDTAIDKFANFIAGHTVEDQKTKASTSINLREVCRALARHDNDHPGFLTFAAPEIIMTFNQHAGKLEELTDQVPLVTGIIKTKTRQVRLLPPAAVVRPTKMKQVRACVAGALKYQTSLTVVGGGHSGHCRWPGTVSIDMSAFDQVHIVQDVGEFNEAGGLVVAGSGCKTGDIVQATMAHDLTVPLGARPSVGAGLWLQGGLGHSKGHHGLTSDCIVGAVLVSVESAQLLCVGHVPKQHRPRGAIRPEKEDDLLWALRGVGTNFGIIVSVTFKAFPIWSFSVTNWRIEFSGKGSKLQDVLKAAKRLGSASSADAYLYYAADQPMLGVTLIESAPPGTRWDREPFNTPERLLPTLGHPENTKLVNAVELFDTEMYVSSMHGGHGGGKTSSFKRCVFLKNIEKNDIIDILTAALNERPSPMSYFHLLQGAGEVEALASDTTAFGCRDWDYACVVTGVWSREEDDTPTARATIRWVYDVVDSLLPVCQGVYSADLGPDPRDAKLVTRAFGSNFRKLVGLKQVFDPRRVLPYACLLSQDMLPQKLVVLVTGKHAAGKDYCANIWASQIKRHDYSSHVVCISDVTKREYAASTGADLNRLLQDRDYKETHRASISAFYQAQLEEQPRLGQIHFLDAVKSSDVDVLFITGLREEAPVSKLWHLVPNVRLVDVRIDADDETLNMHRNRHMNGSFLIPEDASEVEVKLTSFEHRPSFIFNNNVDSSDCIFNFAKDNLLPFLADDLRRLAGMVCSVPDFPRVGIEFRHVLNISSQVGGIALCTELLKKHYQGNWGSVDAIVSCATGGFVFAIPLAQAVNVPMVPIYKASKLPPPTISVEKGKSHISSKVQDVVGIESTEVESIQIDANALRKGARVVVVDDVLATGITLRAIIELLVKTGVSIEDISVMVVAEFPVHLGRTRLREFRVGVQSLLVFDGE</sequence>
<dbReference type="CDD" id="cd06223">
    <property type="entry name" value="PRTases_typeI"/>
    <property type="match status" value="1"/>
</dbReference>
<dbReference type="Pfam" id="PF04275">
    <property type="entry name" value="P-mevalo_kinase"/>
    <property type="match status" value="1"/>
</dbReference>
<dbReference type="InterPro" id="IPR050416">
    <property type="entry name" value="FAD-linked_Oxidoreductase"/>
</dbReference>
<reference evidence="6" key="1">
    <citation type="submission" date="2022-10" db="EMBL/GenBank/DDBJ databases">
        <title>Fusarium specimens isolated from Avocado Roots.</title>
        <authorList>
            <person name="Stajich J."/>
            <person name="Roper C."/>
            <person name="Heimlech-Rivalta G."/>
        </authorList>
    </citation>
    <scope>NUCLEOTIDE SEQUENCE</scope>
    <source>
        <strain evidence="6">CF00143</strain>
    </source>
</reference>
<dbReference type="SUPFAM" id="SSF53271">
    <property type="entry name" value="PRTase-like"/>
    <property type="match status" value="1"/>
</dbReference>
<dbReference type="SUPFAM" id="SSF56176">
    <property type="entry name" value="FAD-binding/transporter-associated domain-like"/>
    <property type="match status" value="1"/>
</dbReference>
<keyword evidence="2" id="KW-0285">Flavoprotein</keyword>
<dbReference type="GO" id="GO:0005737">
    <property type="term" value="C:cytoplasm"/>
    <property type="evidence" value="ECO:0007669"/>
    <property type="project" value="InterPro"/>
</dbReference>
<feature type="domain" description="FAD-binding PCMH-type" evidence="5">
    <location>
        <begin position="296"/>
        <end position="484"/>
    </location>
</feature>
<dbReference type="InterPro" id="IPR016166">
    <property type="entry name" value="FAD-bd_PCMH"/>
</dbReference>
<evidence type="ECO:0000313" key="6">
    <source>
        <dbReference type="EMBL" id="KAJ4006393.1"/>
    </source>
</evidence>
<dbReference type="Proteomes" id="UP001152130">
    <property type="component" value="Unassembled WGS sequence"/>
</dbReference>
<proteinExistence type="inferred from homology"/>
<keyword evidence="4" id="KW-0560">Oxidoreductase</keyword>
<dbReference type="InterPro" id="IPR029063">
    <property type="entry name" value="SAM-dependent_MTases_sf"/>
</dbReference>
<comment type="caution">
    <text evidence="6">The sequence shown here is derived from an EMBL/GenBank/DDBJ whole genome shotgun (WGS) entry which is preliminary data.</text>
</comment>
<dbReference type="InterPro" id="IPR027417">
    <property type="entry name" value="P-loop_NTPase"/>
</dbReference>
<dbReference type="AlphaFoldDB" id="A0A9W8PHT0"/>
<dbReference type="Pfam" id="PF01565">
    <property type="entry name" value="FAD_binding_4"/>
    <property type="match status" value="1"/>
</dbReference>
<dbReference type="Pfam" id="PF00156">
    <property type="entry name" value="Pribosyltran"/>
    <property type="match status" value="1"/>
</dbReference>
<dbReference type="Gene3D" id="3.30.465.10">
    <property type="match status" value="1"/>
</dbReference>
<evidence type="ECO:0000259" key="5">
    <source>
        <dbReference type="PROSITE" id="PS51387"/>
    </source>
</evidence>
<dbReference type="Gene3D" id="3.40.462.20">
    <property type="match status" value="1"/>
</dbReference>
<evidence type="ECO:0000256" key="1">
    <source>
        <dbReference type="ARBA" id="ARBA00005466"/>
    </source>
</evidence>
<dbReference type="GO" id="GO:0016491">
    <property type="term" value="F:oxidoreductase activity"/>
    <property type="evidence" value="ECO:0007669"/>
    <property type="project" value="UniProtKB-KW"/>
</dbReference>
<dbReference type="InterPro" id="IPR036318">
    <property type="entry name" value="FAD-bd_PCMH-like_sf"/>
</dbReference>
<dbReference type="SUPFAM" id="SSF53335">
    <property type="entry name" value="S-adenosyl-L-methionine-dependent methyltransferases"/>
    <property type="match status" value="1"/>
</dbReference>
<dbReference type="InterPro" id="IPR029057">
    <property type="entry name" value="PRTase-like"/>
</dbReference>
<dbReference type="OrthoDB" id="363185at2759"/>
<dbReference type="GO" id="GO:0071949">
    <property type="term" value="F:FAD binding"/>
    <property type="evidence" value="ECO:0007669"/>
    <property type="project" value="InterPro"/>
</dbReference>
<dbReference type="PROSITE" id="PS51387">
    <property type="entry name" value="FAD_PCMH"/>
    <property type="match status" value="1"/>
</dbReference>
<evidence type="ECO:0000256" key="4">
    <source>
        <dbReference type="ARBA" id="ARBA00023002"/>
    </source>
</evidence>
<dbReference type="GO" id="GO:0006695">
    <property type="term" value="P:cholesterol biosynthetic process"/>
    <property type="evidence" value="ECO:0007669"/>
    <property type="project" value="InterPro"/>
</dbReference>
<gene>
    <name evidence="6" type="ORF">NW766_010479</name>
</gene>
<accession>A0A9W8PHT0</accession>
<comment type="similarity">
    <text evidence="1">Belongs to the oxygen-dependent FAD-linked oxidoreductase family.</text>
</comment>
<dbReference type="InterPro" id="IPR006094">
    <property type="entry name" value="Oxid_FAD_bind_N"/>
</dbReference>
<evidence type="ECO:0000256" key="3">
    <source>
        <dbReference type="ARBA" id="ARBA00022827"/>
    </source>
</evidence>
<dbReference type="PANTHER" id="PTHR42973">
    <property type="entry name" value="BINDING OXIDOREDUCTASE, PUTATIVE (AFU_ORTHOLOGUE AFUA_1G17690)-RELATED"/>
    <property type="match status" value="1"/>
</dbReference>
<organism evidence="6 7">
    <name type="scientific">Fusarium irregulare</name>
    <dbReference type="NCBI Taxonomy" id="2494466"/>
    <lineage>
        <taxon>Eukaryota</taxon>
        <taxon>Fungi</taxon>
        <taxon>Dikarya</taxon>
        <taxon>Ascomycota</taxon>
        <taxon>Pezizomycotina</taxon>
        <taxon>Sordariomycetes</taxon>
        <taxon>Hypocreomycetidae</taxon>
        <taxon>Hypocreales</taxon>
        <taxon>Nectriaceae</taxon>
        <taxon>Fusarium</taxon>
        <taxon>Fusarium incarnatum-equiseti species complex</taxon>
    </lineage>
</organism>
<dbReference type="Gene3D" id="3.40.50.300">
    <property type="entry name" value="P-loop containing nucleotide triphosphate hydrolases"/>
    <property type="match status" value="1"/>
</dbReference>
<dbReference type="PANTHER" id="PTHR42973:SF25">
    <property type="entry name" value="PHOSPHOMEVALONATE KINASE"/>
    <property type="match status" value="1"/>
</dbReference>
<keyword evidence="7" id="KW-1185">Reference proteome</keyword>
<dbReference type="InterPro" id="IPR005919">
    <property type="entry name" value="Pmev_kin_anim"/>
</dbReference>
<keyword evidence="3" id="KW-0274">FAD</keyword>